<dbReference type="Proteomes" id="UP001586593">
    <property type="component" value="Unassembled WGS sequence"/>
</dbReference>
<reference evidence="1 2" key="1">
    <citation type="journal article" date="2024" name="Commun. Biol.">
        <title>Comparative genomic analysis of thermophilic fungi reveals convergent evolutionary adaptations and gene losses.</title>
        <authorList>
            <person name="Steindorff A.S."/>
            <person name="Aguilar-Pontes M.V."/>
            <person name="Robinson A.J."/>
            <person name="Andreopoulos B."/>
            <person name="LaButti K."/>
            <person name="Kuo A."/>
            <person name="Mondo S."/>
            <person name="Riley R."/>
            <person name="Otillar R."/>
            <person name="Haridas S."/>
            <person name="Lipzen A."/>
            <person name="Grimwood J."/>
            <person name="Schmutz J."/>
            <person name="Clum A."/>
            <person name="Reid I.D."/>
            <person name="Moisan M.C."/>
            <person name="Butler G."/>
            <person name="Nguyen T.T.M."/>
            <person name="Dewar K."/>
            <person name="Conant G."/>
            <person name="Drula E."/>
            <person name="Henrissat B."/>
            <person name="Hansel C."/>
            <person name="Singer S."/>
            <person name="Hutchinson M.I."/>
            <person name="de Vries R.P."/>
            <person name="Natvig D.O."/>
            <person name="Powell A.J."/>
            <person name="Tsang A."/>
            <person name="Grigoriev I.V."/>
        </authorList>
    </citation>
    <scope>NUCLEOTIDE SEQUENCE [LARGE SCALE GENOMIC DNA]</scope>
    <source>
        <strain evidence="1 2">ATCC 24622</strain>
    </source>
</reference>
<keyword evidence="2" id="KW-1185">Reference proteome</keyword>
<organism evidence="1 2">
    <name type="scientific">Phialemonium thermophilum</name>
    <dbReference type="NCBI Taxonomy" id="223376"/>
    <lineage>
        <taxon>Eukaryota</taxon>
        <taxon>Fungi</taxon>
        <taxon>Dikarya</taxon>
        <taxon>Ascomycota</taxon>
        <taxon>Pezizomycotina</taxon>
        <taxon>Sordariomycetes</taxon>
        <taxon>Sordariomycetidae</taxon>
        <taxon>Cephalothecales</taxon>
        <taxon>Cephalothecaceae</taxon>
        <taxon>Phialemonium</taxon>
    </lineage>
</organism>
<accession>A0ABR3VTZ8</accession>
<evidence type="ECO:0000313" key="2">
    <source>
        <dbReference type="Proteomes" id="UP001586593"/>
    </source>
</evidence>
<dbReference type="EMBL" id="JAZHXJ010001242">
    <property type="protein sequence ID" value="KAL1845133.1"/>
    <property type="molecule type" value="Genomic_DNA"/>
</dbReference>
<evidence type="ECO:0000313" key="1">
    <source>
        <dbReference type="EMBL" id="KAL1845133.1"/>
    </source>
</evidence>
<proteinExistence type="predicted"/>
<comment type="caution">
    <text evidence="1">The sequence shown here is derived from an EMBL/GenBank/DDBJ whole genome shotgun (WGS) entry which is preliminary data.</text>
</comment>
<sequence length="158" mass="17696">MCRETTRTGQDRTGKWRSCHGLRDEIAFRSSRGYILTDVQAHLVWNEKRPSAHFATESPQARTEAPPCFPLLRPADSHQLVTKVTRRAYPCSPLFSVLRVLCGGPTIENARTLWGYSDGNDPRNSQEGRGGHSGCVRHIRNPAAAHSRAGFRSLWSNL</sequence>
<protein>
    <submittedName>
        <fullName evidence="1">Uncharacterized protein</fullName>
    </submittedName>
</protein>
<gene>
    <name evidence="1" type="ORF">VTK73DRAFT_1063</name>
</gene>
<name>A0ABR3VTZ8_9PEZI</name>